<dbReference type="GeneID" id="40752754"/>
<reference evidence="1 2" key="1">
    <citation type="journal article" date="2014" name="BMC Genomics">
        <title>Genome sequencing of four Aureobasidium pullulans varieties: biotechnological potential, stress tolerance, and description of new species.</title>
        <authorList>
            <person name="Gostin Ar C."/>
            <person name="Ohm R.A."/>
            <person name="Kogej T."/>
            <person name="Sonjak S."/>
            <person name="Turk M."/>
            <person name="Zajc J."/>
            <person name="Zalar P."/>
            <person name="Grube M."/>
            <person name="Sun H."/>
            <person name="Han J."/>
            <person name="Sharma A."/>
            <person name="Chiniquy J."/>
            <person name="Ngan C.Y."/>
            <person name="Lipzen A."/>
            <person name="Barry K."/>
            <person name="Grigoriev I.V."/>
            <person name="Gunde-Cimerman N."/>
        </authorList>
    </citation>
    <scope>NUCLEOTIDE SEQUENCE [LARGE SCALE GENOMIC DNA]</scope>
    <source>
        <strain evidence="1 2">EXF-150</strain>
    </source>
</reference>
<accession>A0A074XGH4</accession>
<evidence type="ECO:0000313" key="2">
    <source>
        <dbReference type="Proteomes" id="UP000030706"/>
    </source>
</evidence>
<dbReference type="EMBL" id="KL584993">
    <property type="protein sequence ID" value="KEQ81142.1"/>
    <property type="molecule type" value="Genomic_DNA"/>
</dbReference>
<gene>
    <name evidence="1" type="ORF">M438DRAFT_97614</name>
</gene>
<dbReference type="PROSITE" id="PS50096">
    <property type="entry name" value="IQ"/>
    <property type="match status" value="1"/>
</dbReference>
<organism evidence="1 2">
    <name type="scientific">Aureobasidium pullulans EXF-150</name>
    <dbReference type="NCBI Taxonomy" id="1043002"/>
    <lineage>
        <taxon>Eukaryota</taxon>
        <taxon>Fungi</taxon>
        <taxon>Dikarya</taxon>
        <taxon>Ascomycota</taxon>
        <taxon>Pezizomycotina</taxon>
        <taxon>Dothideomycetes</taxon>
        <taxon>Dothideomycetidae</taxon>
        <taxon>Dothideales</taxon>
        <taxon>Saccotheciaceae</taxon>
        <taxon>Aureobasidium</taxon>
    </lineage>
</organism>
<name>A0A074XGH4_AURPU</name>
<evidence type="ECO:0000313" key="1">
    <source>
        <dbReference type="EMBL" id="KEQ81142.1"/>
    </source>
</evidence>
<proteinExistence type="predicted"/>
<sequence>MFPPCLCSSHRLSQTQPLLLTKKTFRHNSILDFRNVKRLHIDFFPRRSDFLSLFFPFVTSCKVRMDDLDQLGSLQILYCFRGHVARKR</sequence>
<dbReference type="RefSeq" id="XP_029757329.1">
    <property type="nucleotide sequence ID" value="XM_029910448.1"/>
</dbReference>
<keyword evidence="2" id="KW-1185">Reference proteome</keyword>
<protein>
    <submittedName>
        <fullName evidence="1">Uncharacterized protein</fullName>
    </submittedName>
</protein>
<dbReference type="HOGENOM" id="CLU_2468670_0_0_1"/>
<dbReference type="Proteomes" id="UP000030706">
    <property type="component" value="Unassembled WGS sequence"/>
</dbReference>
<dbReference type="AlphaFoldDB" id="A0A074XGH4"/>